<accession>A0A5D2QFT5</accession>
<dbReference type="Pfam" id="PF17900">
    <property type="entry name" value="Peptidase_M1_N"/>
    <property type="match status" value="1"/>
</dbReference>
<proteinExistence type="predicted"/>
<feature type="domain" description="Aminopeptidase N-like N-terminal" evidence="1">
    <location>
        <begin position="23"/>
        <end position="115"/>
    </location>
</feature>
<dbReference type="GO" id="GO:0006508">
    <property type="term" value="P:proteolysis"/>
    <property type="evidence" value="ECO:0007669"/>
    <property type="project" value="TreeGrafter"/>
</dbReference>
<protein>
    <recommendedName>
        <fullName evidence="1">Aminopeptidase N-like N-terminal domain-containing protein</fullName>
    </recommendedName>
</protein>
<dbReference type="EMBL" id="CM017614">
    <property type="protein sequence ID" value="TYI26972.1"/>
    <property type="molecule type" value="Genomic_DNA"/>
</dbReference>
<dbReference type="Proteomes" id="UP000322667">
    <property type="component" value="Chromosome A05"/>
</dbReference>
<evidence type="ECO:0000259" key="1">
    <source>
        <dbReference type="Pfam" id="PF17900"/>
    </source>
</evidence>
<evidence type="ECO:0000313" key="2">
    <source>
        <dbReference type="EMBL" id="TYI26972.1"/>
    </source>
</evidence>
<dbReference type="PANTHER" id="PTHR11533:SF274">
    <property type="entry name" value="AMINOPEPTIDASE"/>
    <property type="match status" value="1"/>
</dbReference>
<dbReference type="GO" id="GO:0008270">
    <property type="term" value="F:zinc ion binding"/>
    <property type="evidence" value="ECO:0007669"/>
    <property type="project" value="TreeGrafter"/>
</dbReference>
<dbReference type="InterPro" id="IPR045357">
    <property type="entry name" value="Aminopeptidase_N-like_N"/>
</dbReference>
<sequence>MDQKQNIEQFKEQPRLQKFSVLKRYDLYLKLDLSDCTFSGLVHINLSIVEPTKFVVLNACELVVHQVLFTNSLNHRFTPCDVALNGDDEILVLVFEQVLGTGEGVLSIEFSGALNE</sequence>
<keyword evidence="3" id="KW-1185">Reference proteome</keyword>
<name>A0A5D2QFT5_GOSTO</name>
<dbReference type="GO" id="GO:0042277">
    <property type="term" value="F:peptide binding"/>
    <property type="evidence" value="ECO:0007669"/>
    <property type="project" value="TreeGrafter"/>
</dbReference>
<organism evidence="2 3">
    <name type="scientific">Gossypium tomentosum</name>
    <name type="common">Hawaiian cotton</name>
    <name type="synonym">Gossypium sandvicense</name>
    <dbReference type="NCBI Taxonomy" id="34277"/>
    <lineage>
        <taxon>Eukaryota</taxon>
        <taxon>Viridiplantae</taxon>
        <taxon>Streptophyta</taxon>
        <taxon>Embryophyta</taxon>
        <taxon>Tracheophyta</taxon>
        <taxon>Spermatophyta</taxon>
        <taxon>Magnoliopsida</taxon>
        <taxon>eudicotyledons</taxon>
        <taxon>Gunneridae</taxon>
        <taxon>Pentapetalae</taxon>
        <taxon>rosids</taxon>
        <taxon>malvids</taxon>
        <taxon>Malvales</taxon>
        <taxon>Malvaceae</taxon>
        <taxon>Malvoideae</taxon>
        <taxon>Gossypium</taxon>
    </lineage>
</organism>
<dbReference type="Gene3D" id="2.60.40.1730">
    <property type="entry name" value="tricorn interacting facor f3 domain"/>
    <property type="match status" value="1"/>
</dbReference>
<dbReference type="InterPro" id="IPR042097">
    <property type="entry name" value="Aminopeptidase_N-like_N_sf"/>
</dbReference>
<dbReference type="GO" id="GO:0005615">
    <property type="term" value="C:extracellular space"/>
    <property type="evidence" value="ECO:0007669"/>
    <property type="project" value="TreeGrafter"/>
</dbReference>
<gene>
    <name evidence="2" type="ORF">ES332_A05G147700v1</name>
</gene>
<dbReference type="GO" id="GO:0043171">
    <property type="term" value="P:peptide catabolic process"/>
    <property type="evidence" value="ECO:0007669"/>
    <property type="project" value="TreeGrafter"/>
</dbReference>
<reference evidence="2 3" key="1">
    <citation type="submission" date="2019-07" db="EMBL/GenBank/DDBJ databases">
        <title>WGS assembly of Gossypium tomentosum.</title>
        <authorList>
            <person name="Chen Z.J."/>
            <person name="Sreedasyam A."/>
            <person name="Ando A."/>
            <person name="Song Q."/>
            <person name="De L."/>
            <person name="Hulse-Kemp A."/>
            <person name="Ding M."/>
            <person name="Ye W."/>
            <person name="Kirkbride R."/>
            <person name="Jenkins J."/>
            <person name="Plott C."/>
            <person name="Lovell J."/>
            <person name="Lin Y.-M."/>
            <person name="Vaughn R."/>
            <person name="Liu B."/>
            <person name="Li W."/>
            <person name="Simpson S."/>
            <person name="Scheffler B."/>
            <person name="Saski C."/>
            <person name="Grover C."/>
            <person name="Hu G."/>
            <person name="Conover J."/>
            <person name="Carlson J."/>
            <person name="Shu S."/>
            <person name="Boston L."/>
            <person name="Williams M."/>
            <person name="Peterson D."/>
            <person name="Mcgee K."/>
            <person name="Jones D."/>
            <person name="Wendel J."/>
            <person name="Stelly D."/>
            <person name="Grimwood J."/>
            <person name="Schmutz J."/>
        </authorList>
    </citation>
    <scope>NUCLEOTIDE SEQUENCE [LARGE SCALE GENOMIC DNA]</scope>
    <source>
        <strain evidence="2">7179.01</strain>
    </source>
</reference>
<dbReference type="InterPro" id="IPR050344">
    <property type="entry name" value="Peptidase_M1_aminopeptidases"/>
</dbReference>
<dbReference type="GO" id="GO:0005737">
    <property type="term" value="C:cytoplasm"/>
    <property type="evidence" value="ECO:0007669"/>
    <property type="project" value="TreeGrafter"/>
</dbReference>
<dbReference type="GO" id="GO:0070006">
    <property type="term" value="F:metalloaminopeptidase activity"/>
    <property type="evidence" value="ECO:0007669"/>
    <property type="project" value="TreeGrafter"/>
</dbReference>
<dbReference type="SUPFAM" id="SSF63737">
    <property type="entry name" value="Leukotriene A4 hydrolase N-terminal domain"/>
    <property type="match status" value="1"/>
</dbReference>
<dbReference type="GO" id="GO:0016020">
    <property type="term" value="C:membrane"/>
    <property type="evidence" value="ECO:0007669"/>
    <property type="project" value="TreeGrafter"/>
</dbReference>
<dbReference type="AlphaFoldDB" id="A0A5D2QFT5"/>
<dbReference type="PANTHER" id="PTHR11533">
    <property type="entry name" value="PROTEASE M1 ZINC METALLOPROTEASE"/>
    <property type="match status" value="1"/>
</dbReference>
<evidence type="ECO:0000313" key="3">
    <source>
        <dbReference type="Proteomes" id="UP000322667"/>
    </source>
</evidence>